<name>A0A2P2NN99_RHIMU</name>
<organism evidence="1">
    <name type="scientific">Rhizophora mucronata</name>
    <name type="common">Asiatic mangrove</name>
    <dbReference type="NCBI Taxonomy" id="61149"/>
    <lineage>
        <taxon>Eukaryota</taxon>
        <taxon>Viridiplantae</taxon>
        <taxon>Streptophyta</taxon>
        <taxon>Embryophyta</taxon>
        <taxon>Tracheophyta</taxon>
        <taxon>Spermatophyta</taxon>
        <taxon>Magnoliopsida</taxon>
        <taxon>eudicotyledons</taxon>
        <taxon>Gunneridae</taxon>
        <taxon>Pentapetalae</taxon>
        <taxon>rosids</taxon>
        <taxon>fabids</taxon>
        <taxon>Malpighiales</taxon>
        <taxon>Rhizophoraceae</taxon>
        <taxon>Rhizophora</taxon>
    </lineage>
</organism>
<dbReference type="EMBL" id="GGEC01063457">
    <property type="protein sequence ID" value="MBX43941.1"/>
    <property type="molecule type" value="Transcribed_RNA"/>
</dbReference>
<protein>
    <submittedName>
        <fullName evidence="1">Uncharacterized protein</fullName>
    </submittedName>
</protein>
<proteinExistence type="predicted"/>
<evidence type="ECO:0000313" key="1">
    <source>
        <dbReference type="EMBL" id="MBX43941.1"/>
    </source>
</evidence>
<dbReference type="AlphaFoldDB" id="A0A2P2NN99"/>
<reference evidence="1" key="1">
    <citation type="submission" date="2018-02" db="EMBL/GenBank/DDBJ databases">
        <title>Rhizophora mucronata_Transcriptome.</title>
        <authorList>
            <person name="Meera S.P."/>
            <person name="Sreeshan A."/>
            <person name="Augustine A."/>
        </authorList>
    </citation>
    <scope>NUCLEOTIDE SEQUENCE</scope>
    <source>
        <tissue evidence="1">Leaf</tissue>
    </source>
</reference>
<sequence>MFTSNKHNFIIYITAVKILEHTELSCVLVYELIFTNL</sequence>
<accession>A0A2P2NN99</accession>